<reference evidence="1" key="1">
    <citation type="submission" date="2021-06" db="EMBL/GenBank/DDBJ databases">
        <authorList>
            <person name="Kallberg Y."/>
            <person name="Tangrot J."/>
            <person name="Rosling A."/>
        </authorList>
    </citation>
    <scope>NUCLEOTIDE SEQUENCE</scope>
    <source>
        <strain evidence="1">87-6 pot B 2015</strain>
    </source>
</reference>
<gene>
    <name evidence="1" type="ORF">FMOSSE_LOCUS15298</name>
</gene>
<dbReference type="AlphaFoldDB" id="A0A9N9I8Q6"/>
<feature type="non-terminal residue" evidence="1">
    <location>
        <position position="1"/>
    </location>
</feature>
<comment type="caution">
    <text evidence="1">The sequence shown here is derived from an EMBL/GenBank/DDBJ whole genome shotgun (WGS) entry which is preliminary data.</text>
</comment>
<evidence type="ECO:0000313" key="2">
    <source>
        <dbReference type="Proteomes" id="UP000789375"/>
    </source>
</evidence>
<dbReference type="EMBL" id="CAJVPP010014859">
    <property type="protein sequence ID" value="CAG8725360.1"/>
    <property type="molecule type" value="Genomic_DNA"/>
</dbReference>
<dbReference type="Proteomes" id="UP000789375">
    <property type="component" value="Unassembled WGS sequence"/>
</dbReference>
<name>A0A9N9I8Q6_FUNMO</name>
<organism evidence="1 2">
    <name type="scientific">Funneliformis mosseae</name>
    <name type="common">Endomycorrhizal fungus</name>
    <name type="synonym">Glomus mosseae</name>
    <dbReference type="NCBI Taxonomy" id="27381"/>
    <lineage>
        <taxon>Eukaryota</taxon>
        <taxon>Fungi</taxon>
        <taxon>Fungi incertae sedis</taxon>
        <taxon>Mucoromycota</taxon>
        <taxon>Glomeromycotina</taxon>
        <taxon>Glomeromycetes</taxon>
        <taxon>Glomerales</taxon>
        <taxon>Glomeraceae</taxon>
        <taxon>Funneliformis</taxon>
    </lineage>
</organism>
<sequence>ILIGVDREIWQMEVSGPPSTSTNHHTVGDTKKSIQTDILNLVGVLSNHLDLDVKIAKDIKVFSTQVIGILTMYAFSMQEDGIFFTYELVSAELPFDFHSRSKYMAVFRLMAIFHDEIVQQKAIMDKIDRILVPCEGKCVRDVLKIPAYLRDI</sequence>
<proteinExistence type="predicted"/>
<evidence type="ECO:0000313" key="1">
    <source>
        <dbReference type="EMBL" id="CAG8725360.1"/>
    </source>
</evidence>
<protein>
    <submittedName>
        <fullName evidence="1">14612_t:CDS:1</fullName>
    </submittedName>
</protein>
<accession>A0A9N9I8Q6</accession>
<keyword evidence="2" id="KW-1185">Reference proteome</keyword>